<evidence type="ECO:0000256" key="8">
    <source>
        <dbReference type="SAM" id="Phobius"/>
    </source>
</evidence>
<comment type="subcellular location">
    <subcellularLocation>
        <location evidence="1">Membrane</location>
    </subcellularLocation>
</comment>
<dbReference type="SUPFAM" id="SSF55073">
    <property type="entry name" value="Nucleotide cyclase"/>
    <property type="match status" value="1"/>
</dbReference>
<evidence type="ECO:0000259" key="9">
    <source>
        <dbReference type="PROSITE" id="PS50125"/>
    </source>
</evidence>
<feature type="region of interest" description="Disordered" evidence="7">
    <location>
        <begin position="177"/>
        <end position="222"/>
    </location>
</feature>
<dbReference type="Pfam" id="PF00211">
    <property type="entry name" value="Guanylate_cyc"/>
    <property type="match status" value="1"/>
</dbReference>
<dbReference type="SMART" id="SM00044">
    <property type="entry name" value="CYCc"/>
    <property type="match status" value="1"/>
</dbReference>
<dbReference type="EMBL" id="JAAPAO010000335">
    <property type="protein sequence ID" value="KAF4662816.1"/>
    <property type="molecule type" value="Genomic_DNA"/>
</dbReference>
<dbReference type="PANTHER" id="PTHR11920">
    <property type="entry name" value="GUANYLYL CYCLASE"/>
    <property type="match status" value="1"/>
</dbReference>
<dbReference type="GO" id="GO:0004383">
    <property type="term" value="F:guanylate cyclase activity"/>
    <property type="evidence" value="ECO:0007669"/>
    <property type="project" value="TreeGrafter"/>
</dbReference>
<keyword evidence="2 8" id="KW-0812">Transmembrane</keyword>
<dbReference type="OrthoDB" id="6127067at2759"/>
<feature type="domain" description="Guanylate cyclase" evidence="9">
    <location>
        <begin position="729"/>
        <end position="766"/>
    </location>
</feature>
<comment type="caution">
    <text evidence="10">The sequence shown here is derived from an EMBL/GenBank/DDBJ whole genome shotgun (WGS) entry which is preliminary data.</text>
</comment>
<sequence length="892" mass="99492">MAGAVPRPSFQRGPPHLPLPIIPTLSDQSMRRLTPPSLRRSSSPAVQETGCAHDDDGISATQTSSRRMSTGTRLSGSGRGGSGSRSGRHTESRNLSIFPSRRRGSPSARRTGNEILRRVLQRRGRYMHQDLQNICLQVFDDNNTVDELMELCYQGDLEKIHYLLVDRMQSVMDAVKEHDSRILRRQDGTSDIGGEDSGGEEPNAEEDMEDSEDSSQRSARGAHTISRPICIDEQVFENTLTEFLAVLWYTCLPVVAEDMNANQSEATRGQATTALLDDAEAARKGGGISVGEGRGQSTTAGSESGLGSAAQDMSPGRGVSRGKLPSMGNIKQKCRRIIQESRHTRRRRRGAKKGRGCYGKIKRLLPWRVRFVIGREVVGSADRWSEIQYTTLERKALWRTFGQPTHWFTLEYTDDASLEKGFQVDFAIRARKYPYWNSFLVVACVMLYVWLRFEINKTDSPSVTFVRQFMSEPAVLIIFAALIRLVIEVIFFDNSLWFIENYYVIQGSMGALCGTGVILWMYIAPLALSYYTWKIQEALTFAVLIAALGGLFKLRYLLIVFLGLYFFVCIVSMRWIAMSTPALPAQLFTDAAPDVLLYIGSVAVVATVRYMYESLCRKDYVLSLTLATEADRSERLLSNVLPGSIIRQLKENQDDQIRQEAQLARRGSEKGGSTVADATVTPSRRLSYQMAVGFAEAYDSVSILFSDVVLEDPSIVDDCGLVDHLGRHLRIRVGMHSGHCVAGVIGRKKFIYDVWGDCVNTASRMESHGAEMRVHCTAETARELRGSFDLTCRGEIEIKGKGKMVTYFVDREREHSRLRDYSGYTYYSGTTTVGPSTAQFGSDDNDDDRSDRGLLAIPEAGDRTSPVSEGEITRRRLPASENPPRRVTIAGI</sequence>
<feature type="transmembrane region" description="Helical" evidence="8">
    <location>
        <begin position="473"/>
        <end position="491"/>
    </location>
</feature>
<dbReference type="GO" id="GO:0035556">
    <property type="term" value="P:intracellular signal transduction"/>
    <property type="evidence" value="ECO:0007669"/>
    <property type="project" value="InterPro"/>
</dbReference>
<dbReference type="PANTHER" id="PTHR11920:SF335">
    <property type="entry name" value="GUANYLATE CYCLASE"/>
    <property type="match status" value="1"/>
</dbReference>
<name>A0A7J6LUI7_PERCH</name>
<dbReference type="Gene3D" id="3.30.70.1230">
    <property type="entry name" value="Nucleotide cyclase"/>
    <property type="match status" value="1"/>
</dbReference>
<feature type="compositionally biased region" description="Low complexity" evidence="7">
    <location>
        <begin position="63"/>
        <end position="76"/>
    </location>
</feature>
<dbReference type="CDD" id="cd07302">
    <property type="entry name" value="CHD"/>
    <property type="match status" value="1"/>
</dbReference>
<keyword evidence="6" id="KW-0456">Lyase</keyword>
<feature type="region of interest" description="Disordered" evidence="7">
    <location>
        <begin position="1"/>
        <end position="112"/>
    </location>
</feature>
<feature type="compositionally biased region" description="Acidic residues" evidence="7">
    <location>
        <begin position="193"/>
        <end position="213"/>
    </location>
</feature>
<dbReference type="InterPro" id="IPR029787">
    <property type="entry name" value="Nucleotide_cyclase"/>
</dbReference>
<keyword evidence="11" id="KW-1185">Reference proteome</keyword>
<feature type="transmembrane region" description="Helical" evidence="8">
    <location>
        <begin position="503"/>
        <end position="524"/>
    </location>
</feature>
<feature type="compositionally biased region" description="Low complexity" evidence="7">
    <location>
        <begin position="31"/>
        <end position="44"/>
    </location>
</feature>
<evidence type="ECO:0000256" key="2">
    <source>
        <dbReference type="ARBA" id="ARBA00022692"/>
    </source>
</evidence>
<proteinExistence type="predicted"/>
<dbReference type="GO" id="GO:0007168">
    <property type="term" value="P:receptor guanylyl cyclase signaling pathway"/>
    <property type="evidence" value="ECO:0007669"/>
    <property type="project" value="TreeGrafter"/>
</dbReference>
<dbReference type="GO" id="GO:0000166">
    <property type="term" value="F:nucleotide binding"/>
    <property type="evidence" value="ECO:0007669"/>
    <property type="project" value="UniProtKB-KW"/>
</dbReference>
<feature type="compositionally biased region" description="Basic and acidic residues" evidence="7">
    <location>
        <begin position="177"/>
        <end position="188"/>
    </location>
</feature>
<evidence type="ECO:0000313" key="10">
    <source>
        <dbReference type="EMBL" id="KAF4662816.1"/>
    </source>
</evidence>
<feature type="region of interest" description="Disordered" evidence="7">
    <location>
        <begin position="285"/>
        <end position="325"/>
    </location>
</feature>
<dbReference type="InterPro" id="IPR001054">
    <property type="entry name" value="A/G_cyclase"/>
</dbReference>
<feature type="region of interest" description="Disordered" evidence="7">
    <location>
        <begin position="858"/>
        <end position="892"/>
    </location>
</feature>
<dbReference type="PROSITE" id="PS50125">
    <property type="entry name" value="GUANYLATE_CYCLASE_2"/>
    <property type="match status" value="1"/>
</dbReference>
<dbReference type="GO" id="GO:0004016">
    <property type="term" value="F:adenylate cyclase activity"/>
    <property type="evidence" value="ECO:0007669"/>
    <property type="project" value="TreeGrafter"/>
</dbReference>
<dbReference type="GO" id="GO:0001653">
    <property type="term" value="F:peptide receptor activity"/>
    <property type="evidence" value="ECO:0007669"/>
    <property type="project" value="TreeGrafter"/>
</dbReference>
<accession>A0A7J6LUI7</accession>
<dbReference type="GO" id="GO:0005886">
    <property type="term" value="C:plasma membrane"/>
    <property type="evidence" value="ECO:0007669"/>
    <property type="project" value="TreeGrafter"/>
</dbReference>
<protein>
    <submittedName>
        <fullName evidence="10">Nitrogen permease regulator 2</fullName>
    </submittedName>
</protein>
<evidence type="ECO:0000313" key="11">
    <source>
        <dbReference type="Proteomes" id="UP000591131"/>
    </source>
</evidence>
<keyword evidence="3" id="KW-0547">Nucleotide-binding</keyword>
<evidence type="ECO:0000256" key="4">
    <source>
        <dbReference type="ARBA" id="ARBA00022989"/>
    </source>
</evidence>
<evidence type="ECO:0000256" key="1">
    <source>
        <dbReference type="ARBA" id="ARBA00004370"/>
    </source>
</evidence>
<evidence type="ECO:0000256" key="3">
    <source>
        <dbReference type="ARBA" id="ARBA00022741"/>
    </source>
</evidence>
<dbReference type="AlphaFoldDB" id="A0A7J6LUI7"/>
<dbReference type="InterPro" id="IPR050401">
    <property type="entry name" value="Cyclic_nucleotide_synthase"/>
</dbReference>
<keyword evidence="4 8" id="KW-1133">Transmembrane helix</keyword>
<organism evidence="10 11">
    <name type="scientific">Perkinsus chesapeaki</name>
    <name type="common">Clam parasite</name>
    <name type="synonym">Perkinsus andrewsi</name>
    <dbReference type="NCBI Taxonomy" id="330153"/>
    <lineage>
        <taxon>Eukaryota</taxon>
        <taxon>Sar</taxon>
        <taxon>Alveolata</taxon>
        <taxon>Perkinsozoa</taxon>
        <taxon>Perkinsea</taxon>
        <taxon>Perkinsida</taxon>
        <taxon>Perkinsidae</taxon>
        <taxon>Perkinsus</taxon>
    </lineage>
</organism>
<reference evidence="10 11" key="1">
    <citation type="submission" date="2020-04" db="EMBL/GenBank/DDBJ databases">
        <title>Perkinsus chesapeaki whole genome sequence.</title>
        <authorList>
            <person name="Bogema D.R."/>
        </authorList>
    </citation>
    <scope>NUCLEOTIDE SEQUENCE [LARGE SCALE GENOMIC DNA]</scope>
    <source>
        <strain evidence="10">ATCC PRA-425</strain>
    </source>
</reference>
<feature type="transmembrane region" description="Helical" evidence="8">
    <location>
        <begin position="435"/>
        <end position="453"/>
    </location>
</feature>
<evidence type="ECO:0000256" key="6">
    <source>
        <dbReference type="ARBA" id="ARBA00023239"/>
    </source>
</evidence>
<keyword evidence="5 8" id="KW-0472">Membrane</keyword>
<evidence type="ECO:0000256" key="7">
    <source>
        <dbReference type="SAM" id="MobiDB-lite"/>
    </source>
</evidence>
<evidence type="ECO:0000256" key="5">
    <source>
        <dbReference type="ARBA" id="ARBA00023136"/>
    </source>
</evidence>
<feature type="transmembrane region" description="Helical" evidence="8">
    <location>
        <begin position="556"/>
        <end position="575"/>
    </location>
</feature>
<dbReference type="Proteomes" id="UP000591131">
    <property type="component" value="Unassembled WGS sequence"/>
</dbReference>
<gene>
    <name evidence="10" type="primary">NPR2_4</name>
    <name evidence="10" type="ORF">FOL47_006039</name>
</gene>
<feature type="compositionally biased region" description="Gly residues" evidence="7">
    <location>
        <begin position="285"/>
        <end position="294"/>
    </location>
</feature>